<name>A0ABQ0AA74_9GAMM</name>
<keyword evidence="2" id="KW-1185">Reference proteome</keyword>
<dbReference type="RefSeq" id="WP_353303160.1">
    <property type="nucleotide sequence ID" value="NZ_BAABWN010000007.1"/>
</dbReference>
<reference evidence="1 2" key="1">
    <citation type="submission" date="2024-04" db="EMBL/GenBank/DDBJ databases">
        <title>Draft genome sequence of Sessilibacter corallicola NBRC 116591.</title>
        <authorList>
            <person name="Miyakawa T."/>
            <person name="Kusuya Y."/>
            <person name="Miura T."/>
        </authorList>
    </citation>
    <scope>NUCLEOTIDE SEQUENCE [LARGE SCALE GENOMIC DNA]</scope>
    <source>
        <strain evidence="1 2">KU-00831-HH</strain>
    </source>
</reference>
<comment type="caution">
    <text evidence="1">The sequence shown here is derived from an EMBL/GenBank/DDBJ whole genome shotgun (WGS) entry which is preliminary data.</text>
</comment>
<evidence type="ECO:0000313" key="1">
    <source>
        <dbReference type="EMBL" id="GAA6168458.1"/>
    </source>
</evidence>
<accession>A0ABQ0AA74</accession>
<proteinExistence type="predicted"/>
<gene>
    <name evidence="1" type="ORF">NBRC116591_22690</name>
</gene>
<dbReference type="Proteomes" id="UP001465153">
    <property type="component" value="Unassembled WGS sequence"/>
</dbReference>
<evidence type="ECO:0008006" key="3">
    <source>
        <dbReference type="Google" id="ProtNLM"/>
    </source>
</evidence>
<sequence>MNIVVYSGKGGDGKTPIATNIALDKKFGVCTNEHFHVFDGFINEDNLIAIKANEPFPNIPSEFNVVFDLAGSITENSVSITSALTQADLVIVPVSNEVKALTAGIGTIKEILRFTNNILIVATKLEKGRKELFGDDWYQSREYLNVKNQVHHYAGDLPVIPLKYSKVFNTIFEQEMSIRQIMNSDPLAKHNFKQVAEQFDEIYKHIEGVKNDAKQRIAKSA</sequence>
<dbReference type="InterPro" id="IPR027417">
    <property type="entry name" value="P-loop_NTPase"/>
</dbReference>
<organism evidence="1 2">
    <name type="scientific">Sessilibacter corallicola</name>
    <dbReference type="NCBI Taxonomy" id="2904075"/>
    <lineage>
        <taxon>Bacteria</taxon>
        <taxon>Pseudomonadati</taxon>
        <taxon>Pseudomonadota</taxon>
        <taxon>Gammaproteobacteria</taxon>
        <taxon>Cellvibrionales</taxon>
        <taxon>Cellvibrionaceae</taxon>
        <taxon>Sessilibacter</taxon>
    </lineage>
</organism>
<dbReference type="Gene3D" id="3.40.50.300">
    <property type="entry name" value="P-loop containing nucleotide triphosphate hydrolases"/>
    <property type="match status" value="1"/>
</dbReference>
<evidence type="ECO:0000313" key="2">
    <source>
        <dbReference type="Proteomes" id="UP001465153"/>
    </source>
</evidence>
<protein>
    <recommendedName>
        <fullName evidence="3">CobQ/CobB/MinD/ParA nucleotide binding domain-containing protein</fullName>
    </recommendedName>
</protein>
<dbReference type="SUPFAM" id="SSF52540">
    <property type="entry name" value="P-loop containing nucleoside triphosphate hydrolases"/>
    <property type="match status" value="1"/>
</dbReference>
<dbReference type="EMBL" id="BAABWN010000007">
    <property type="protein sequence ID" value="GAA6168458.1"/>
    <property type="molecule type" value="Genomic_DNA"/>
</dbReference>